<reference evidence="2 3" key="1">
    <citation type="submission" date="2016-12" db="EMBL/GenBank/DDBJ databases">
        <title>The genomes of Aspergillus section Nigri reveals drivers in fungal speciation.</title>
        <authorList>
            <consortium name="DOE Joint Genome Institute"/>
            <person name="Vesth T.C."/>
            <person name="Nybo J."/>
            <person name="Theobald S."/>
            <person name="Brandl J."/>
            <person name="Frisvad J.C."/>
            <person name="Nielsen K.F."/>
            <person name="Lyhne E.K."/>
            <person name="Kogle M.E."/>
            <person name="Kuo A."/>
            <person name="Riley R."/>
            <person name="Clum A."/>
            <person name="Nolan M."/>
            <person name="Lipzen A."/>
            <person name="Salamov A."/>
            <person name="Henrissat B."/>
            <person name="Wiebenga A."/>
            <person name="De Vries R.P."/>
            <person name="Grigoriev I.V."/>
            <person name="Mortensen U.H."/>
            <person name="Andersen M.R."/>
            <person name="Baker S.E."/>
        </authorList>
    </citation>
    <scope>NUCLEOTIDE SEQUENCE [LARGE SCALE GENOMIC DNA]</scope>
    <source>
        <strain evidence="2 3">CBS 117.55</strain>
    </source>
</reference>
<sequence>MSVPWYSALSCSYSLTYLVSFAAHGVEPGLCACVRGILLLGERSNLHPTQGFLQWLYLLRGFKTDLVSLSDTMPWSCAYCTSTFYSTHAKTSHRVWSELSATVTHLTVTSYPLGIGILALLFSLLLGFASAGIETASCHRYFYLFNRRLNENLLP</sequence>
<proteinExistence type="predicted"/>
<dbReference type="Proteomes" id="UP000247233">
    <property type="component" value="Unassembled WGS sequence"/>
</dbReference>
<organism evidence="2 3">
    <name type="scientific">Aspergillus heteromorphus CBS 117.55</name>
    <dbReference type="NCBI Taxonomy" id="1448321"/>
    <lineage>
        <taxon>Eukaryota</taxon>
        <taxon>Fungi</taxon>
        <taxon>Dikarya</taxon>
        <taxon>Ascomycota</taxon>
        <taxon>Pezizomycotina</taxon>
        <taxon>Eurotiomycetes</taxon>
        <taxon>Eurotiomycetidae</taxon>
        <taxon>Eurotiales</taxon>
        <taxon>Aspergillaceae</taxon>
        <taxon>Aspergillus</taxon>
        <taxon>Aspergillus subgen. Circumdati</taxon>
    </lineage>
</organism>
<dbReference type="EMBL" id="MSFL01000015">
    <property type="protein sequence ID" value="PWY79534.1"/>
    <property type="molecule type" value="Genomic_DNA"/>
</dbReference>
<dbReference type="GeneID" id="37070723"/>
<evidence type="ECO:0000256" key="1">
    <source>
        <dbReference type="SAM" id="Phobius"/>
    </source>
</evidence>
<keyword evidence="1" id="KW-0812">Transmembrane</keyword>
<comment type="caution">
    <text evidence="2">The sequence shown here is derived from an EMBL/GenBank/DDBJ whole genome shotgun (WGS) entry which is preliminary data.</text>
</comment>
<evidence type="ECO:0000313" key="2">
    <source>
        <dbReference type="EMBL" id="PWY79534.1"/>
    </source>
</evidence>
<dbReference type="VEuPathDB" id="FungiDB:BO70DRAFT_49096"/>
<name>A0A317VYV2_9EURO</name>
<gene>
    <name evidence="2" type="ORF">BO70DRAFT_49096</name>
</gene>
<keyword evidence="1" id="KW-1133">Transmembrane helix</keyword>
<dbReference type="AlphaFoldDB" id="A0A317VYV2"/>
<keyword evidence="3" id="KW-1185">Reference proteome</keyword>
<evidence type="ECO:0000313" key="3">
    <source>
        <dbReference type="Proteomes" id="UP000247233"/>
    </source>
</evidence>
<dbReference type="RefSeq" id="XP_025398557.1">
    <property type="nucleotide sequence ID" value="XM_025548486.1"/>
</dbReference>
<protein>
    <submittedName>
        <fullName evidence="2">Uncharacterized protein</fullName>
    </submittedName>
</protein>
<keyword evidence="1" id="KW-0472">Membrane</keyword>
<accession>A0A317VYV2</accession>
<feature type="transmembrane region" description="Helical" evidence="1">
    <location>
        <begin position="113"/>
        <end position="133"/>
    </location>
</feature>